<gene>
    <name evidence="1" type="ORF">RF11_06359</name>
</gene>
<dbReference type="AlphaFoldDB" id="A0A0C2MRB8"/>
<dbReference type="Proteomes" id="UP000031668">
    <property type="component" value="Unassembled WGS sequence"/>
</dbReference>
<protein>
    <recommendedName>
        <fullName evidence="3">FLYWCH-type domain-containing protein</fullName>
    </recommendedName>
</protein>
<evidence type="ECO:0000313" key="1">
    <source>
        <dbReference type="EMBL" id="KII69791.1"/>
    </source>
</evidence>
<name>A0A0C2MRB8_THEKT</name>
<reference evidence="1 2" key="1">
    <citation type="journal article" date="2014" name="Genome Biol. Evol.">
        <title>The genome of the myxosporean Thelohanellus kitauei shows adaptations to nutrient acquisition within its fish host.</title>
        <authorList>
            <person name="Yang Y."/>
            <person name="Xiong J."/>
            <person name="Zhou Z."/>
            <person name="Huo F."/>
            <person name="Miao W."/>
            <person name="Ran C."/>
            <person name="Liu Y."/>
            <person name="Zhang J."/>
            <person name="Feng J."/>
            <person name="Wang M."/>
            <person name="Wang M."/>
            <person name="Wang L."/>
            <person name="Yao B."/>
        </authorList>
    </citation>
    <scope>NUCLEOTIDE SEQUENCE [LARGE SCALE GENOMIC DNA]</scope>
    <source>
        <strain evidence="1">Wuqing</strain>
    </source>
</reference>
<comment type="caution">
    <text evidence="1">The sequence shown here is derived from an EMBL/GenBank/DDBJ whole genome shotgun (WGS) entry which is preliminary data.</text>
</comment>
<evidence type="ECO:0008006" key="3">
    <source>
        <dbReference type="Google" id="ProtNLM"/>
    </source>
</evidence>
<accession>A0A0C2MRB8</accession>
<keyword evidence="2" id="KW-1185">Reference proteome</keyword>
<evidence type="ECO:0000313" key="2">
    <source>
        <dbReference type="Proteomes" id="UP000031668"/>
    </source>
</evidence>
<proteinExistence type="predicted"/>
<sequence length="124" mass="14081">METRFSRMCHIGFDKTIKESTQTSHHYRCSLYRSKMCKADLAISIGDCKISEKATHTWIAVTVSSAVTDIRAQMIYEGQNLSLSKPENSAKWICEELNLKYIPKRQESGCDEIYAIIKKAGVTL</sequence>
<dbReference type="EMBL" id="JWZT01002275">
    <property type="protein sequence ID" value="KII69791.1"/>
    <property type="molecule type" value="Genomic_DNA"/>
</dbReference>
<organism evidence="1 2">
    <name type="scientific">Thelohanellus kitauei</name>
    <name type="common">Myxosporean</name>
    <dbReference type="NCBI Taxonomy" id="669202"/>
    <lineage>
        <taxon>Eukaryota</taxon>
        <taxon>Metazoa</taxon>
        <taxon>Cnidaria</taxon>
        <taxon>Myxozoa</taxon>
        <taxon>Myxosporea</taxon>
        <taxon>Bivalvulida</taxon>
        <taxon>Platysporina</taxon>
        <taxon>Myxobolidae</taxon>
        <taxon>Thelohanellus</taxon>
    </lineage>
</organism>